<dbReference type="AlphaFoldDB" id="A0A8H4AG85"/>
<evidence type="ECO:0000313" key="1">
    <source>
        <dbReference type="EMBL" id="KAF0492194.1"/>
    </source>
</evidence>
<dbReference type="EMBL" id="WTPW01000650">
    <property type="protein sequence ID" value="KAF0492194.1"/>
    <property type="molecule type" value="Genomic_DNA"/>
</dbReference>
<accession>A0A8H4AG85</accession>
<dbReference type="OrthoDB" id="2436275at2759"/>
<keyword evidence="2" id="KW-1185">Reference proteome</keyword>
<proteinExistence type="predicted"/>
<name>A0A8H4AG85_GIGMA</name>
<reference evidence="1 2" key="1">
    <citation type="journal article" date="2019" name="Environ. Microbiol.">
        <title>At the nexus of three kingdoms: the genome of the mycorrhizal fungus Gigaspora margarita provides insights into plant, endobacterial and fungal interactions.</title>
        <authorList>
            <person name="Venice F."/>
            <person name="Ghignone S."/>
            <person name="Salvioli di Fossalunga A."/>
            <person name="Amselem J."/>
            <person name="Novero M."/>
            <person name="Xianan X."/>
            <person name="Sedzielewska Toro K."/>
            <person name="Morin E."/>
            <person name="Lipzen A."/>
            <person name="Grigoriev I.V."/>
            <person name="Henrissat B."/>
            <person name="Martin F.M."/>
            <person name="Bonfante P."/>
        </authorList>
    </citation>
    <scope>NUCLEOTIDE SEQUENCE [LARGE SCALE GENOMIC DNA]</scope>
    <source>
        <strain evidence="1 2">BEG34</strain>
    </source>
</reference>
<evidence type="ECO:0000313" key="2">
    <source>
        <dbReference type="Proteomes" id="UP000439903"/>
    </source>
</evidence>
<comment type="caution">
    <text evidence="1">The sequence shown here is derived from an EMBL/GenBank/DDBJ whole genome shotgun (WGS) entry which is preliminary data.</text>
</comment>
<dbReference type="Proteomes" id="UP000439903">
    <property type="component" value="Unassembled WGS sequence"/>
</dbReference>
<gene>
    <name evidence="1" type="ORF">F8M41_021764</name>
</gene>
<protein>
    <submittedName>
        <fullName evidence="1">CENP-b protein 1</fullName>
    </submittedName>
</protein>
<organism evidence="1 2">
    <name type="scientific">Gigaspora margarita</name>
    <dbReference type="NCBI Taxonomy" id="4874"/>
    <lineage>
        <taxon>Eukaryota</taxon>
        <taxon>Fungi</taxon>
        <taxon>Fungi incertae sedis</taxon>
        <taxon>Mucoromycota</taxon>
        <taxon>Glomeromycotina</taxon>
        <taxon>Glomeromycetes</taxon>
        <taxon>Diversisporales</taxon>
        <taxon>Gigasporaceae</taxon>
        <taxon>Gigaspora</taxon>
    </lineage>
</organism>
<sequence length="172" mass="20018">MQVKAWSIVTPETILNCLKKTRILSPHEAINKCDFFVDIEYRELDKLDNLLTKLQLLADDLLSGSEYIDIKNNKVIGELTYDKILQAVIVKSEEKTDTESDICETKIVEKVSNDETESAINTILRFLYKQDDEFGKIEDDVKVLKRLYKSIRICYIKTLKQAEINQYFEIKS</sequence>